<dbReference type="GO" id="GO:0050650">
    <property type="term" value="P:chondroitin sulfate proteoglycan biosynthetic process"/>
    <property type="evidence" value="ECO:0007669"/>
    <property type="project" value="InterPro"/>
</dbReference>
<proteinExistence type="predicted"/>
<keyword evidence="2" id="KW-1185">Reference proteome</keyword>
<organism evidence="2 3">
    <name type="scientific">Heligmosomoides polygyrus</name>
    <name type="common">Parasitic roundworm</name>
    <dbReference type="NCBI Taxonomy" id="6339"/>
    <lineage>
        <taxon>Eukaryota</taxon>
        <taxon>Metazoa</taxon>
        <taxon>Ecdysozoa</taxon>
        <taxon>Nematoda</taxon>
        <taxon>Chromadorea</taxon>
        <taxon>Rhabditida</taxon>
        <taxon>Rhabditina</taxon>
        <taxon>Rhabditomorpha</taxon>
        <taxon>Strongyloidea</taxon>
        <taxon>Heligmosomidae</taxon>
        <taxon>Heligmosomoides</taxon>
    </lineage>
</organism>
<evidence type="ECO:0000313" key="1">
    <source>
        <dbReference type="EMBL" id="VDO80697.1"/>
    </source>
</evidence>
<dbReference type="OrthoDB" id="408912at2759"/>
<dbReference type="InterPro" id="IPR007669">
    <property type="entry name" value="Chst-1-like"/>
</dbReference>
<dbReference type="InterPro" id="IPR005331">
    <property type="entry name" value="Sulfotransferase"/>
</dbReference>
<dbReference type="GO" id="GO:0047756">
    <property type="term" value="F:chondroitin 4-sulfotransferase activity"/>
    <property type="evidence" value="ECO:0007669"/>
    <property type="project" value="InterPro"/>
</dbReference>
<dbReference type="AlphaFoldDB" id="A0A183FPB2"/>
<reference evidence="3" key="2">
    <citation type="submission" date="2019-09" db="UniProtKB">
        <authorList>
            <consortium name="WormBaseParasite"/>
        </authorList>
    </citation>
    <scope>IDENTIFICATION</scope>
</reference>
<accession>A0A183FPB2</accession>
<dbReference type="PANTHER" id="PTHR22900:SF5">
    <property type="entry name" value="PROTEIN CBG14245"/>
    <property type="match status" value="1"/>
</dbReference>
<gene>
    <name evidence="1" type="ORF">HPBE_LOCUS9436</name>
</gene>
<dbReference type="WBParaSite" id="HPBE_0000943501-mRNA-1">
    <property type="protein sequence ID" value="HPBE_0000943501-mRNA-1"/>
    <property type="gene ID" value="HPBE_0000943501"/>
</dbReference>
<reference evidence="1 2" key="1">
    <citation type="submission" date="2018-11" db="EMBL/GenBank/DDBJ databases">
        <authorList>
            <consortium name="Pathogen Informatics"/>
        </authorList>
    </citation>
    <scope>NUCLEOTIDE SEQUENCE [LARGE SCALE GENOMIC DNA]</scope>
</reference>
<dbReference type="Proteomes" id="UP000050761">
    <property type="component" value="Unassembled WGS sequence"/>
</dbReference>
<protein>
    <submittedName>
        <fullName evidence="3">14_3_3 domain-containing protein</fullName>
    </submittedName>
</protein>
<accession>A0A3P7Z9P1</accession>
<dbReference type="EMBL" id="UZAH01026438">
    <property type="protein sequence ID" value="VDO80697.1"/>
    <property type="molecule type" value="Genomic_DNA"/>
</dbReference>
<name>A0A183FPB2_HELPZ</name>
<dbReference type="GO" id="GO:0016020">
    <property type="term" value="C:membrane"/>
    <property type="evidence" value="ECO:0007669"/>
    <property type="project" value="InterPro"/>
</dbReference>
<dbReference type="Pfam" id="PF03567">
    <property type="entry name" value="Sulfotransfer_2"/>
    <property type="match status" value="1"/>
</dbReference>
<dbReference type="PANTHER" id="PTHR22900">
    <property type="entry name" value="PROTEIN CBG14245-RELATED"/>
    <property type="match status" value="1"/>
</dbReference>
<evidence type="ECO:0000313" key="3">
    <source>
        <dbReference type="WBParaSite" id="HPBE_0000943501-mRNA-1"/>
    </source>
</evidence>
<evidence type="ECO:0000313" key="2">
    <source>
        <dbReference type="Proteomes" id="UP000050761"/>
    </source>
</evidence>
<sequence>MDLYYEKYQLIRYSSDPSETLMDDLTLVLRARNAALKYISESLRSGRTAHSTVTSAARTYLEQRIRTSPYLMEMIVRLFYYDYKLFKYELPNLDALAQLPIPN</sequence>
<dbReference type="GO" id="GO:1902884">
    <property type="term" value="P:positive regulation of response to oxidative stress"/>
    <property type="evidence" value="ECO:0007669"/>
    <property type="project" value="InterPro"/>
</dbReference>